<keyword evidence="2" id="KW-0539">Nucleus</keyword>
<feature type="domain" description="Zn(2)-C6 fungal-type" evidence="4">
    <location>
        <begin position="7"/>
        <end position="39"/>
    </location>
</feature>
<dbReference type="GO" id="GO:0005634">
    <property type="term" value="C:nucleus"/>
    <property type="evidence" value="ECO:0007669"/>
    <property type="project" value="UniProtKB-SubCell"/>
</dbReference>
<dbReference type="CDD" id="cd00067">
    <property type="entry name" value="GAL4"/>
    <property type="match status" value="1"/>
</dbReference>
<dbReference type="AlphaFoldDB" id="A0A9P9BPZ1"/>
<gene>
    <name evidence="5" type="ORF">B0I36DRAFT_205915</name>
</gene>
<protein>
    <recommendedName>
        <fullName evidence="4">Zn(2)-C6 fungal-type domain-containing protein</fullName>
    </recommendedName>
</protein>
<dbReference type="SMART" id="SM00066">
    <property type="entry name" value="GAL4"/>
    <property type="match status" value="1"/>
</dbReference>
<name>A0A9P9BPZ1_9PEZI</name>
<dbReference type="PANTHER" id="PTHR31001">
    <property type="entry name" value="UNCHARACTERIZED TRANSCRIPTIONAL REGULATORY PROTEIN"/>
    <property type="match status" value="1"/>
</dbReference>
<dbReference type="PANTHER" id="PTHR31001:SF40">
    <property type="entry name" value="ZN(II)2CYS6 TRANSCRIPTION FACTOR (EUROFUNG)"/>
    <property type="match status" value="1"/>
</dbReference>
<keyword evidence="6" id="KW-1185">Reference proteome</keyword>
<feature type="region of interest" description="Disordered" evidence="3">
    <location>
        <begin position="77"/>
        <end position="115"/>
    </location>
</feature>
<dbReference type="PROSITE" id="PS00463">
    <property type="entry name" value="ZN2_CY6_FUNGAL_1"/>
    <property type="match status" value="1"/>
</dbReference>
<evidence type="ECO:0000313" key="5">
    <source>
        <dbReference type="EMBL" id="KAH7029784.1"/>
    </source>
</evidence>
<dbReference type="GeneID" id="70178383"/>
<dbReference type="GO" id="GO:0000981">
    <property type="term" value="F:DNA-binding transcription factor activity, RNA polymerase II-specific"/>
    <property type="evidence" value="ECO:0007669"/>
    <property type="project" value="InterPro"/>
</dbReference>
<comment type="subcellular location">
    <subcellularLocation>
        <location evidence="1">Nucleus</location>
    </subcellularLocation>
</comment>
<evidence type="ECO:0000256" key="1">
    <source>
        <dbReference type="ARBA" id="ARBA00004123"/>
    </source>
</evidence>
<evidence type="ECO:0000259" key="4">
    <source>
        <dbReference type="PROSITE" id="PS50048"/>
    </source>
</evidence>
<dbReference type="SUPFAM" id="SSF57701">
    <property type="entry name" value="Zn2/Cys6 DNA-binding domain"/>
    <property type="match status" value="1"/>
</dbReference>
<dbReference type="Pfam" id="PF00172">
    <property type="entry name" value="Zn_clus"/>
    <property type="match status" value="1"/>
</dbReference>
<evidence type="ECO:0000256" key="3">
    <source>
        <dbReference type="SAM" id="MobiDB-lite"/>
    </source>
</evidence>
<organism evidence="5 6">
    <name type="scientific">Microdochium trichocladiopsis</name>
    <dbReference type="NCBI Taxonomy" id="1682393"/>
    <lineage>
        <taxon>Eukaryota</taxon>
        <taxon>Fungi</taxon>
        <taxon>Dikarya</taxon>
        <taxon>Ascomycota</taxon>
        <taxon>Pezizomycotina</taxon>
        <taxon>Sordariomycetes</taxon>
        <taxon>Xylariomycetidae</taxon>
        <taxon>Xylariales</taxon>
        <taxon>Microdochiaceae</taxon>
        <taxon>Microdochium</taxon>
    </lineage>
</organism>
<proteinExistence type="predicted"/>
<dbReference type="InterPro" id="IPR036864">
    <property type="entry name" value="Zn2-C6_fun-type_DNA-bd_sf"/>
</dbReference>
<evidence type="ECO:0000313" key="6">
    <source>
        <dbReference type="Proteomes" id="UP000756346"/>
    </source>
</evidence>
<dbReference type="EMBL" id="JAGTJQ010000006">
    <property type="protein sequence ID" value="KAH7029784.1"/>
    <property type="molecule type" value="Genomic_DNA"/>
</dbReference>
<sequence>MAARQAACDPCRTSKLACDHLRPVCTRCRARGRHGECTYRATPFKRRRQSRPLLETSPYPNPGYQGFSSHATLFNHIPTDGLEESPPSPSRPARLERTFSTPGPQAAHRRAPSSQLVHRGADTLMHMVTAYGLDSLRLLVTFWLEKGINLFLAEPIVPHCTESVTTLPTSQLGADETARLALSEQLFTNTARPLDSSQATSADAFSRQFTAANTRWETWGLFFTAVGRATFDVPFLPPLYKDSAGQMSLRKFATQMSDKCLEYCLTLDCMNDLQLMLQVENFILHSNVDGDQSYDAWRRLGDCIASLSALGYHQKIETKTPEVPFFLAEFRRTAFAYSYSADKNVAIFLGRPPRISRRFCYFQSPLFYEHLEHGGAGADDSLSNHGDQLSADIDFEASRTSFSWKTDTAITYRAFARWSAMCAALKEEILELLNDRKAPDCLPRARATQARAQAQWAALPAHFKLENNSLKQHLAAGPSATATPTPATPGGVVDSIGPPTTQCTTAFQRDFIASVRLDYLHVLFLLRLLFMNSFAEPDASMVEISEGILELVVDIVLVRDQLTNSGTNLSWKVTYYGLPAVGILLLAIIRRHKSAPTTTTMNDATQPAPAPPVNQSKVLRLLIVLVAELETGTLAKPDEPNYGLVSTATETIQGFLNSVQLMG</sequence>
<dbReference type="GO" id="GO:0008270">
    <property type="term" value="F:zinc ion binding"/>
    <property type="evidence" value="ECO:0007669"/>
    <property type="project" value="InterPro"/>
</dbReference>
<dbReference type="Proteomes" id="UP000756346">
    <property type="component" value="Unassembled WGS sequence"/>
</dbReference>
<dbReference type="InterPro" id="IPR050613">
    <property type="entry name" value="Sec_Metabolite_Reg"/>
</dbReference>
<dbReference type="OrthoDB" id="4898680at2759"/>
<dbReference type="RefSeq" id="XP_046012072.1">
    <property type="nucleotide sequence ID" value="XM_046148837.1"/>
</dbReference>
<evidence type="ECO:0000256" key="2">
    <source>
        <dbReference type="ARBA" id="ARBA00023242"/>
    </source>
</evidence>
<feature type="non-terminal residue" evidence="5">
    <location>
        <position position="1"/>
    </location>
</feature>
<comment type="caution">
    <text evidence="5">The sequence shown here is derived from an EMBL/GenBank/DDBJ whole genome shotgun (WGS) entry which is preliminary data.</text>
</comment>
<accession>A0A9P9BPZ1</accession>
<dbReference type="CDD" id="cd12148">
    <property type="entry name" value="fungal_TF_MHR"/>
    <property type="match status" value="1"/>
</dbReference>
<reference evidence="5" key="1">
    <citation type="journal article" date="2021" name="Nat. Commun.">
        <title>Genetic determinants of endophytism in the Arabidopsis root mycobiome.</title>
        <authorList>
            <person name="Mesny F."/>
            <person name="Miyauchi S."/>
            <person name="Thiergart T."/>
            <person name="Pickel B."/>
            <person name="Atanasova L."/>
            <person name="Karlsson M."/>
            <person name="Huettel B."/>
            <person name="Barry K.W."/>
            <person name="Haridas S."/>
            <person name="Chen C."/>
            <person name="Bauer D."/>
            <person name="Andreopoulos W."/>
            <person name="Pangilinan J."/>
            <person name="LaButti K."/>
            <person name="Riley R."/>
            <person name="Lipzen A."/>
            <person name="Clum A."/>
            <person name="Drula E."/>
            <person name="Henrissat B."/>
            <person name="Kohler A."/>
            <person name="Grigoriev I.V."/>
            <person name="Martin F.M."/>
            <person name="Hacquard S."/>
        </authorList>
    </citation>
    <scope>NUCLEOTIDE SEQUENCE</scope>
    <source>
        <strain evidence="5">MPI-CAGE-CH-0230</strain>
    </source>
</reference>
<dbReference type="Gene3D" id="4.10.240.10">
    <property type="entry name" value="Zn(2)-C6 fungal-type DNA-binding domain"/>
    <property type="match status" value="1"/>
</dbReference>
<dbReference type="PROSITE" id="PS50048">
    <property type="entry name" value="ZN2_CY6_FUNGAL_2"/>
    <property type="match status" value="1"/>
</dbReference>
<dbReference type="InterPro" id="IPR001138">
    <property type="entry name" value="Zn2Cys6_DnaBD"/>
</dbReference>